<dbReference type="SUPFAM" id="SSF55469">
    <property type="entry name" value="FMN-dependent nitroreductase-like"/>
    <property type="match status" value="1"/>
</dbReference>
<dbReference type="InterPro" id="IPR000415">
    <property type="entry name" value="Nitroreductase-like"/>
</dbReference>
<evidence type="ECO:0000259" key="1">
    <source>
        <dbReference type="Pfam" id="PF00881"/>
    </source>
</evidence>
<name>A0A6A9QFZ6_ACIIN</name>
<proteinExistence type="predicted"/>
<protein>
    <submittedName>
        <fullName evidence="2">SagB/ThcOx family dehydrogenase</fullName>
    </submittedName>
</protein>
<dbReference type="PANTHER" id="PTHR43745:SF2">
    <property type="entry name" value="NITROREDUCTASE MJ1384-RELATED"/>
    <property type="match status" value="1"/>
</dbReference>
<dbReference type="OrthoDB" id="10206at2157"/>
<dbReference type="CDD" id="cd02142">
    <property type="entry name" value="McbC_SagB-like_oxidoreductase"/>
    <property type="match status" value="1"/>
</dbReference>
<dbReference type="InterPro" id="IPR020051">
    <property type="entry name" value="SagB-type_dehydrogenase"/>
</dbReference>
<dbReference type="Gene3D" id="3.40.109.10">
    <property type="entry name" value="NADH Oxidase"/>
    <property type="match status" value="1"/>
</dbReference>
<evidence type="ECO:0000313" key="3">
    <source>
        <dbReference type="Proteomes" id="UP000440125"/>
    </source>
</evidence>
<dbReference type="AlphaFoldDB" id="A0A6A9QFZ6"/>
<reference evidence="2 3" key="1">
    <citation type="submission" date="2019-10" db="EMBL/GenBank/DDBJ databases">
        <title>Genome Sequences from Six Type Strain Members of the Archaeal Family Sulfolobaceae: Acidianus ambivalens, Acidianus infernus, Metallosphaera prunae, Stygiolobus azoricus, Sulfolobus metallicus, and Sulfurisphaera ohwakuensis.</title>
        <authorList>
            <person name="Counts J.A."/>
            <person name="Kelly R.M."/>
        </authorList>
    </citation>
    <scope>NUCLEOTIDE SEQUENCE [LARGE SCALE GENOMIC DNA]</scope>
    <source>
        <strain evidence="2 3">DSM 3191</strain>
    </source>
</reference>
<keyword evidence="3" id="KW-1185">Reference proteome</keyword>
<dbReference type="RefSeq" id="WP_155863511.1">
    <property type="nucleotide sequence ID" value="NZ_WFIY01000004.1"/>
</dbReference>
<gene>
    <name evidence="2" type="ORF">D1867_07640</name>
</gene>
<dbReference type="PANTHER" id="PTHR43745">
    <property type="entry name" value="NITROREDUCTASE MJ1384-RELATED"/>
    <property type="match status" value="1"/>
</dbReference>
<dbReference type="EMBL" id="WFIY01000004">
    <property type="protein sequence ID" value="MUM65104.1"/>
    <property type="molecule type" value="Genomic_DNA"/>
</dbReference>
<dbReference type="InterPro" id="IPR052544">
    <property type="entry name" value="Bacteriocin_Proc_Enz"/>
</dbReference>
<sequence length="272" mass="30803">MLIKFRSKNWITLRYNSVSDRILDMLYTPPIWSLYLSEMKREKLSSNLSITSGFFISPDIAKMISIPNYEIGKEIKLRPLENINVDLADILMKRRSSREFNNKLKFDELSSILVYGAGKSSKDKYTGRTLRTYPSPGALYPNSVYVLVNNVDGLEKGIYYFNPDILSIYLLSSNEERIKVIYSGFMDRDMASKASVIIFLVNNILRTVLKYGELGFKLSLIEAGIIAQNIVLLATALGKKSLIYESFIDNKLENGLSINGVTQFISTTILLG</sequence>
<comment type="caution">
    <text evidence="2">The sequence shown here is derived from an EMBL/GenBank/DDBJ whole genome shotgun (WGS) entry which is preliminary data.</text>
</comment>
<dbReference type="InterPro" id="IPR029479">
    <property type="entry name" value="Nitroreductase"/>
</dbReference>
<dbReference type="Pfam" id="PF00881">
    <property type="entry name" value="Nitroreductase"/>
    <property type="match status" value="1"/>
</dbReference>
<feature type="domain" description="Nitroreductase" evidence="1">
    <location>
        <begin position="92"/>
        <end position="260"/>
    </location>
</feature>
<organism evidence="2 3">
    <name type="scientific">Acidianus infernus</name>
    <dbReference type="NCBI Taxonomy" id="12915"/>
    <lineage>
        <taxon>Archaea</taxon>
        <taxon>Thermoproteota</taxon>
        <taxon>Thermoprotei</taxon>
        <taxon>Sulfolobales</taxon>
        <taxon>Sulfolobaceae</taxon>
        <taxon>Acidianus</taxon>
    </lineage>
</organism>
<dbReference type="GO" id="GO:0016491">
    <property type="term" value="F:oxidoreductase activity"/>
    <property type="evidence" value="ECO:0007669"/>
    <property type="project" value="InterPro"/>
</dbReference>
<evidence type="ECO:0000313" key="2">
    <source>
        <dbReference type="EMBL" id="MUM65104.1"/>
    </source>
</evidence>
<accession>A0A6A9QFZ6</accession>
<dbReference type="Proteomes" id="UP000440125">
    <property type="component" value="Unassembled WGS sequence"/>
</dbReference>
<dbReference type="NCBIfam" id="TIGR03605">
    <property type="entry name" value="antibiot_sagB"/>
    <property type="match status" value="1"/>
</dbReference>